<keyword evidence="4" id="KW-1003">Cell membrane</keyword>
<feature type="transmembrane region" description="Helical" evidence="8">
    <location>
        <begin position="68"/>
        <end position="88"/>
    </location>
</feature>
<organism evidence="10 11">
    <name type="scientific">Phytoactinopolyspora mesophila</name>
    <dbReference type="NCBI Taxonomy" id="2650750"/>
    <lineage>
        <taxon>Bacteria</taxon>
        <taxon>Bacillati</taxon>
        <taxon>Actinomycetota</taxon>
        <taxon>Actinomycetes</taxon>
        <taxon>Jiangellales</taxon>
        <taxon>Jiangellaceae</taxon>
        <taxon>Phytoactinopolyspora</taxon>
    </lineage>
</organism>
<dbReference type="RefSeq" id="WP_162450349.1">
    <property type="nucleotide sequence ID" value="NZ_WLZY01000003.1"/>
</dbReference>
<proteinExistence type="inferred from homology"/>
<dbReference type="PANTHER" id="PTHR22911">
    <property type="entry name" value="ACYL-MALONYL CONDENSING ENZYME-RELATED"/>
    <property type="match status" value="1"/>
</dbReference>
<dbReference type="PANTHER" id="PTHR22911:SF137">
    <property type="entry name" value="SOLUTE CARRIER FAMILY 35 MEMBER G2-RELATED"/>
    <property type="match status" value="1"/>
</dbReference>
<evidence type="ECO:0000313" key="10">
    <source>
        <dbReference type="EMBL" id="NDL57670.1"/>
    </source>
</evidence>
<dbReference type="AlphaFoldDB" id="A0A7K3M385"/>
<evidence type="ECO:0000256" key="3">
    <source>
        <dbReference type="ARBA" id="ARBA00022448"/>
    </source>
</evidence>
<dbReference type="SUPFAM" id="SSF103481">
    <property type="entry name" value="Multidrug resistance efflux transporter EmrE"/>
    <property type="match status" value="2"/>
</dbReference>
<accession>A0A7K3M385</accession>
<dbReference type="EMBL" id="WLZY01000003">
    <property type="protein sequence ID" value="NDL57670.1"/>
    <property type="molecule type" value="Genomic_DNA"/>
</dbReference>
<feature type="transmembrane region" description="Helical" evidence="8">
    <location>
        <begin position="240"/>
        <end position="258"/>
    </location>
</feature>
<feature type="transmembrane region" description="Helical" evidence="8">
    <location>
        <begin position="124"/>
        <end position="141"/>
    </location>
</feature>
<evidence type="ECO:0000313" key="11">
    <source>
        <dbReference type="Proteomes" id="UP000460435"/>
    </source>
</evidence>
<feature type="transmembrane region" description="Helical" evidence="8">
    <location>
        <begin position="210"/>
        <end position="228"/>
    </location>
</feature>
<evidence type="ECO:0000256" key="8">
    <source>
        <dbReference type="SAM" id="Phobius"/>
    </source>
</evidence>
<dbReference type="Proteomes" id="UP000460435">
    <property type="component" value="Unassembled WGS sequence"/>
</dbReference>
<sequence>MSSSRAGILYGFAAYGLWGLLPLYWALLDHVGSLEVLAHRVVWSLLVVLVILALTRRLGRLRGLGPRAYTLLCVAGLIMTVNWGTYIWAVSQGRVIETSLGYFINPLVTVLVAVIVLRERLRRPQWVAMAIALVAVVILTVNYGQLPWIGLTLAFTFSFYSLIKKKLRVPAVESVAVESAAVFLPALIFLLTLQFTGDADFGHVDLGTDLLFVATGVATAVPLLLFAAAASRAALSTLGLMQYLGPTIQFMIGLFVFNEEVPPVRFIGFGLVWVALVIFTADALHHRRRRLAGTVATATVPPKPPPSSLAPEP</sequence>
<evidence type="ECO:0000259" key="9">
    <source>
        <dbReference type="Pfam" id="PF00892"/>
    </source>
</evidence>
<feature type="transmembrane region" description="Helical" evidence="8">
    <location>
        <begin position="147"/>
        <end position="163"/>
    </location>
</feature>
<evidence type="ECO:0000256" key="5">
    <source>
        <dbReference type="ARBA" id="ARBA00022692"/>
    </source>
</evidence>
<feature type="transmembrane region" description="Helical" evidence="8">
    <location>
        <begin position="7"/>
        <end position="25"/>
    </location>
</feature>
<dbReference type="InterPro" id="IPR037185">
    <property type="entry name" value="EmrE-like"/>
</dbReference>
<keyword evidence="11" id="KW-1185">Reference proteome</keyword>
<dbReference type="InterPro" id="IPR000620">
    <property type="entry name" value="EamA_dom"/>
</dbReference>
<evidence type="ECO:0000256" key="6">
    <source>
        <dbReference type="ARBA" id="ARBA00022989"/>
    </source>
</evidence>
<evidence type="ECO:0000256" key="1">
    <source>
        <dbReference type="ARBA" id="ARBA00004651"/>
    </source>
</evidence>
<protein>
    <submittedName>
        <fullName evidence="10">EamA family transporter RarD</fullName>
    </submittedName>
</protein>
<keyword evidence="5 8" id="KW-0812">Transmembrane</keyword>
<comment type="subcellular location">
    <subcellularLocation>
        <location evidence="1">Cell membrane</location>
        <topology evidence="1">Multi-pass membrane protein</topology>
    </subcellularLocation>
</comment>
<dbReference type="NCBIfam" id="TIGR00688">
    <property type="entry name" value="rarD"/>
    <property type="match status" value="1"/>
</dbReference>
<feature type="domain" description="EamA" evidence="9">
    <location>
        <begin position="6"/>
        <end position="140"/>
    </location>
</feature>
<reference evidence="10 11" key="1">
    <citation type="submission" date="2019-11" db="EMBL/GenBank/DDBJ databases">
        <authorList>
            <person name="Li X.-J."/>
            <person name="Feng X.-M."/>
        </authorList>
    </citation>
    <scope>NUCLEOTIDE SEQUENCE [LARGE SCALE GENOMIC DNA]</scope>
    <source>
        <strain evidence="10 11">XMNu-373</strain>
    </source>
</reference>
<keyword evidence="6 8" id="KW-1133">Transmembrane helix</keyword>
<feature type="transmembrane region" description="Helical" evidence="8">
    <location>
        <begin position="175"/>
        <end position="195"/>
    </location>
</feature>
<feature type="transmembrane region" description="Helical" evidence="8">
    <location>
        <begin position="37"/>
        <end position="56"/>
    </location>
</feature>
<name>A0A7K3M385_9ACTN</name>
<feature type="transmembrane region" description="Helical" evidence="8">
    <location>
        <begin position="264"/>
        <end position="284"/>
    </location>
</feature>
<dbReference type="InterPro" id="IPR004626">
    <property type="entry name" value="RarD"/>
</dbReference>
<keyword evidence="7 8" id="KW-0472">Membrane</keyword>
<comment type="similarity">
    <text evidence="2">Belongs to the EamA transporter family.</text>
</comment>
<gene>
    <name evidence="10" type="primary">rarD</name>
    <name evidence="10" type="ORF">F7O44_11355</name>
</gene>
<dbReference type="GO" id="GO:0005886">
    <property type="term" value="C:plasma membrane"/>
    <property type="evidence" value="ECO:0007669"/>
    <property type="project" value="UniProtKB-SubCell"/>
</dbReference>
<comment type="caution">
    <text evidence="10">The sequence shown here is derived from an EMBL/GenBank/DDBJ whole genome shotgun (WGS) entry which is preliminary data.</text>
</comment>
<feature type="transmembrane region" description="Helical" evidence="8">
    <location>
        <begin position="100"/>
        <end position="117"/>
    </location>
</feature>
<keyword evidence="3" id="KW-0813">Transport</keyword>
<evidence type="ECO:0000256" key="7">
    <source>
        <dbReference type="ARBA" id="ARBA00023136"/>
    </source>
</evidence>
<dbReference type="Pfam" id="PF00892">
    <property type="entry name" value="EamA"/>
    <property type="match status" value="1"/>
</dbReference>
<evidence type="ECO:0000256" key="2">
    <source>
        <dbReference type="ARBA" id="ARBA00007362"/>
    </source>
</evidence>
<evidence type="ECO:0000256" key="4">
    <source>
        <dbReference type="ARBA" id="ARBA00022475"/>
    </source>
</evidence>